<feature type="binding site" evidence="7">
    <location>
        <position position="46"/>
    </location>
    <ligand>
        <name>ATP</name>
        <dbReference type="ChEBI" id="CHEBI:30616"/>
    </ligand>
</feature>
<comment type="catalytic activity">
    <reaction evidence="7">
        <text>GTP + succinate + CoA = succinyl-CoA + GDP + phosphate</text>
        <dbReference type="Rhea" id="RHEA:22120"/>
        <dbReference type="ChEBI" id="CHEBI:30031"/>
        <dbReference type="ChEBI" id="CHEBI:37565"/>
        <dbReference type="ChEBI" id="CHEBI:43474"/>
        <dbReference type="ChEBI" id="CHEBI:57287"/>
        <dbReference type="ChEBI" id="CHEBI:57292"/>
        <dbReference type="ChEBI" id="CHEBI:58189"/>
    </reaction>
</comment>
<evidence type="ECO:0000256" key="1">
    <source>
        <dbReference type="ARBA" id="ARBA00009182"/>
    </source>
</evidence>
<feature type="binding site" evidence="7">
    <location>
        <position position="206"/>
    </location>
    <ligand>
        <name>Mg(2+)</name>
        <dbReference type="ChEBI" id="CHEBI:18420"/>
    </ligand>
</feature>
<dbReference type="GO" id="GO:0004775">
    <property type="term" value="F:succinate-CoA ligase (ADP-forming) activity"/>
    <property type="evidence" value="ECO:0007669"/>
    <property type="project" value="UniProtKB-UniRule"/>
</dbReference>
<dbReference type="InterPro" id="IPR005811">
    <property type="entry name" value="SUCC_ACL_C"/>
</dbReference>
<evidence type="ECO:0000256" key="4">
    <source>
        <dbReference type="ARBA" id="ARBA00022723"/>
    </source>
</evidence>
<evidence type="ECO:0000256" key="2">
    <source>
        <dbReference type="ARBA" id="ARBA00022532"/>
    </source>
</evidence>
<dbReference type="Pfam" id="PF00549">
    <property type="entry name" value="Ligase_CoA"/>
    <property type="match status" value="1"/>
</dbReference>
<protein>
    <recommendedName>
        <fullName evidence="7">Succinate--CoA ligase [ADP-forming] subunit beta</fullName>
        <ecNumber evidence="7">6.2.1.5</ecNumber>
    </recommendedName>
    <alternativeName>
        <fullName evidence="7">Succinyl-CoA synthetase subunit beta</fullName>
        <shortName evidence="7">SCS-beta</shortName>
    </alternativeName>
</protein>
<dbReference type="GO" id="GO:0005829">
    <property type="term" value="C:cytosol"/>
    <property type="evidence" value="ECO:0007669"/>
    <property type="project" value="TreeGrafter"/>
</dbReference>
<evidence type="ECO:0000256" key="5">
    <source>
        <dbReference type="ARBA" id="ARBA00022741"/>
    </source>
</evidence>
<dbReference type="GO" id="GO:0042709">
    <property type="term" value="C:succinate-CoA ligase complex"/>
    <property type="evidence" value="ECO:0007669"/>
    <property type="project" value="TreeGrafter"/>
</dbReference>
<dbReference type="AlphaFoldDB" id="A0A096AXK7"/>
<keyword evidence="2 7" id="KW-0816">Tricarboxylic acid cycle</keyword>
<evidence type="ECO:0000256" key="3">
    <source>
        <dbReference type="ARBA" id="ARBA00022598"/>
    </source>
</evidence>
<feature type="binding site" evidence="7">
    <location>
        <position position="192"/>
    </location>
    <ligand>
        <name>Mg(2+)</name>
        <dbReference type="ChEBI" id="CHEBI:18420"/>
    </ligand>
</feature>
<dbReference type="GeneID" id="9496219"/>
<dbReference type="PROSITE" id="PS01217">
    <property type="entry name" value="SUCCINYL_COA_LIG_3"/>
    <property type="match status" value="1"/>
</dbReference>
<dbReference type="GO" id="GO:0000287">
    <property type="term" value="F:magnesium ion binding"/>
    <property type="evidence" value="ECO:0007669"/>
    <property type="project" value="UniProtKB-UniRule"/>
</dbReference>
<dbReference type="Gene3D" id="3.40.50.261">
    <property type="entry name" value="Succinyl-CoA synthetase domains"/>
    <property type="match status" value="1"/>
</dbReference>
<dbReference type="GO" id="GO:0006099">
    <property type="term" value="P:tricarboxylic acid cycle"/>
    <property type="evidence" value="ECO:0007669"/>
    <property type="project" value="UniProtKB-UniRule"/>
</dbReference>
<sequence length="379" mass="41495">MKVHEYQAKKFFASYGLPVDRNIICRTPDEAVEAYKQLGIEKAVVKAQVHTGGRGKAGGVKLGCNETEIRQHAEAILGMNIKGFIVDRVLVSEAVDIASEYYMSILVDRKSKCPMLMLSRAGGMDIEQVAKETPEKIEKIVIDPVIGMSDYLAREAAFKLFDDMAQVKQAVPIFKNIYKLFTEKDASLAEINPLVMLKDGSLKAIDAKMTFDDNALFRHPDVAELFEPTEEERKEREAKDKGFSYVNLGGSIGCMVNGAGLAMATMDMIKLYGGEPANFLDIGGSSNPEKIVEAMKLLLSDKHVKVVLINIFGGITRCDDVANGLLEAFKVIETDIPIVIRLTGTNEAEGRAILEGTHFTVGTSMADAGHKAVELSKKL</sequence>
<dbReference type="PANTHER" id="PTHR11815:SF10">
    <property type="entry name" value="SUCCINATE--COA LIGASE [GDP-FORMING] SUBUNIT BETA, MITOCHONDRIAL"/>
    <property type="match status" value="1"/>
</dbReference>
<feature type="binding site" evidence="7">
    <location>
        <begin position="314"/>
        <end position="316"/>
    </location>
    <ligand>
        <name>substrate</name>
        <note>ligand shared with subunit alpha</note>
    </ligand>
</feature>
<gene>
    <name evidence="7 10" type="primary">sucC</name>
    <name evidence="10" type="ORF">HMPREF0661_03095</name>
</gene>
<evidence type="ECO:0000259" key="9">
    <source>
        <dbReference type="PROSITE" id="PS50975"/>
    </source>
</evidence>
<dbReference type="PIRSF" id="PIRSF001554">
    <property type="entry name" value="SucCS_beta"/>
    <property type="match status" value="1"/>
</dbReference>
<dbReference type="NCBIfam" id="TIGR01016">
    <property type="entry name" value="sucCoAbeta"/>
    <property type="match status" value="1"/>
</dbReference>
<dbReference type="InterPro" id="IPR013650">
    <property type="entry name" value="ATP-grasp_succ-CoA_synth-type"/>
</dbReference>
<comment type="similarity">
    <text evidence="1 7">Belongs to the succinate/malate CoA ligase beta subunit family.</text>
</comment>
<dbReference type="InterPro" id="IPR005809">
    <property type="entry name" value="Succ_CoA_ligase-like_bsu"/>
</dbReference>
<evidence type="ECO:0000313" key="10">
    <source>
        <dbReference type="EMBL" id="KGF51803.1"/>
    </source>
</evidence>
<dbReference type="InterPro" id="IPR017866">
    <property type="entry name" value="Succ-CoA_synthase_bsu_CS"/>
</dbReference>
<comment type="subunit">
    <text evidence="7">Heterotetramer of two alpha and two beta subunits.</text>
</comment>
<dbReference type="InterPro" id="IPR013815">
    <property type="entry name" value="ATP_grasp_subdomain_1"/>
</dbReference>
<dbReference type="Gene3D" id="3.30.1490.20">
    <property type="entry name" value="ATP-grasp fold, A domain"/>
    <property type="match status" value="1"/>
</dbReference>
<comment type="caution">
    <text evidence="10">The sequence shown here is derived from an EMBL/GenBank/DDBJ whole genome shotgun (WGS) entry which is preliminary data.</text>
</comment>
<feature type="binding site" evidence="7">
    <location>
        <position position="257"/>
    </location>
    <ligand>
        <name>substrate</name>
        <note>ligand shared with subunit alpha</note>
    </ligand>
</feature>
<dbReference type="RefSeq" id="WP_013264279.1">
    <property type="nucleotide sequence ID" value="NZ_JRNS01000201.1"/>
</dbReference>
<organism evidence="10 11">
    <name type="scientific">Prevotella melaninogenica DNF00666</name>
    <dbReference type="NCBI Taxonomy" id="1401073"/>
    <lineage>
        <taxon>Bacteria</taxon>
        <taxon>Pseudomonadati</taxon>
        <taxon>Bacteroidota</taxon>
        <taxon>Bacteroidia</taxon>
        <taxon>Bacteroidales</taxon>
        <taxon>Prevotellaceae</taxon>
        <taxon>Prevotella</taxon>
    </lineage>
</organism>
<dbReference type="InterPro" id="IPR016102">
    <property type="entry name" value="Succinyl-CoA_synth-like"/>
</dbReference>
<dbReference type="SUPFAM" id="SSF56059">
    <property type="entry name" value="Glutathione synthetase ATP-binding domain-like"/>
    <property type="match status" value="1"/>
</dbReference>
<dbReference type="SUPFAM" id="SSF52210">
    <property type="entry name" value="Succinyl-CoA synthetase domains"/>
    <property type="match status" value="1"/>
</dbReference>
<dbReference type="Gene3D" id="3.30.470.20">
    <property type="entry name" value="ATP-grasp fold, B domain"/>
    <property type="match status" value="1"/>
</dbReference>
<comment type="pathway">
    <text evidence="7">Carbohydrate metabolism; tricarboxylic acid cycle; succinate from succinyl-CoA (ligase route): step 1/1.</text>
</comment>
<feature type="domain" description="ATP-grasp" evidence="9">
    <location>
        <begin position="9"/>
        <end position="224"/>
    </location>
</feature>
<proteinExistence type="inferred from homology"/>
<evidence type="ECO:0000313" key="11">
    <source>
        <dbReference type="Proteomes" id="UP000029578"/>
    </source>
</evidence>
<feature type="binding site" evidence="7">
    <location>
        <begin position="53"/>
        <end position="55"/>
    </location>
    <ligand>
        <name>ATP</name>
        <dbReference type="ChEBI" id="CHEBI:30616"/>
    </ligand>
</feature>
<dbReference type="GO" id="GO:0004776">
    <property type="term" value="F:succinate-CoA ligase (GDP-forming) activity"/>
    <property type="evidence" value="ECO:0007669"/>
    <property type="project" value="RHEA"/>
</dbReference>
<evidence type="ECO:0000256" key="8">
    <source>
        <dbReference type="PROSITE-ProRule" id="PRU00409"/>
    </source>
</evidence>
<keyword evidence="5 7" id="KW-0547">Nucleotide-binding</keyword>
<dbReference type="EMBL" id="JRNS01000201">
    <property type="protein sequence ID" value="KGF51803.1"/>
    <property type="molecule type" value="Genomic_DNA"/>
</dbReference>
<dbReference type="FunFam" id="3.40.50.261:FF:000001">
    <property type="entry name" value="Succinate--CoA ligase [ADP-forming] subunit beta"/>
    <property type="match status" value="1"/>
</dbReference>
<dbReference type="InterPro" id="IPR011761">
    <property type="entry name" value="ATP-grasp"/>
</dbReference>
<evidence type="ECO:0000256" key="7">
    <source>
        <dbReference type="HAMAP-Rule" id="MF_00558"/>
    </source>
</evidence>
<dbReference type="FunFam" id="3.30.470.20:FF:000002">
    <property type="entry name" value="Succinate--CoA ligase [ADP-forming] subunit beta"/>
    <property type="match status" value="1"/>
</dbReference>
<reference evidence="10 11" key="1">
    <citation type="submission" date="2014-07" db="EMBL/GenBank/DDBJ databases">
        <authorList>
            <person name="McCorrison J."/>
            <person name="Sanka R."/>
            <person name="Torralba M."/>
            <person name="Gillis M."/>
            <person name="Haft D.H."/>
            <person name="Methe B."/>
            <person name="Sutton G."/>
            <person name="Nelson K.E."/>
        </authorList>
    </citation>
    <scope>NUCLEOTIDE SEQUENCE [LARGE SCALE GENOMIC DNA]</scope>
    <source>
        <strain evidence="10 11">DNF00666</strain>
    </source>
</reference>
<dbReference type="HAMAP" id="MF_00558">
    <property type="entry name" value="Succ_CoA_beta"/>
    <property type="match status" value="1"/>
</dbReference>
<feature type="binding site" evidence="7">
    <location>
        <position position="95"/>
    </location>
    <ligand>
        <name>ATP</name>
        <dbReference type="ChEBI" id="CHEBI:30616"/>
    </ligand>
</feature>
<comment type="function">
    <text evidence="7">Succinyl-CoA synthetase functions in the citric acid cycle (TCA), coupling the hydrolysis of succinyl-CoA to the synthesis of either ATP or GTP and thus represents the only step of substrate-level phosphorylation in the TCA. The beta subunit provides nucleotide specificity of the enzyme and binds the substrate succinate, while the binding sites for coenzyme A and phosphate are found in the alpha subunit.</text>
</comment>
<feature type="binding site" evidence="7">
    <location>
        <position position="100"/>
    </location>
    <ligand>
        <name>ATP</name>
        <dbReference type="ChEBI" id="CHEBI:30616"/>
    </ligand>
</feature>
<dbReference type="Proteomes" id="UP000029578">
    <property type="component" value="Unassembled WGS sequence"/>
</dbReference>
<dbReference type="FunFam" id="3.30.1490.20:FF:000002">
    <property type="entry name" value="Succinate--CoA ligase [ADP-forming] subunit beta"/>
    <property type="match status" value="1"/>
</dbReference>
<keyword evidence="4 7" id="KW-0479">Metal-binding</keyword>
<evidence type="ECO:0000256" key="6">
    <source>
        <dbReference type="ARBA" id="ARBA00022842"/>
    </source>
</evidence>
<dbReference type="NCBIfam" id="NF001913">
    <property type="entry name" value="PRK00696.1"/>
    <property type="match status" value="1"/>
</dbReference>
<dbReference type="UniPathway" id="UPA00223">
    <property type="reaction ID" value="UER00999"/>
</dbReference>
<keyword evidence="7 8" id="KW-0067">ATP-binding</keyword>
<comment type="caution">
    <text evidence="7">Lacks conserved residue(s) required for the propagation of feature annotation.</text>
</comment>
<keyword evidence="6 7" id="KW-0460">Magnesium</keyword>
<dbReference type="PROSITE" id="PS50975">
    <property type="entry name" value="ATP_GRASP"/>
    <property type="match status" value="1"/>
</dbReference>
<keyword evidence="3 7" id="KW-0436">Ligase</keyword>
<comment type="catalytic activity">
    <reaction evidence="7">
        <text>succinate + ATP + CoA = succinyl-CoA + ADP + phosphate</text>
        <dbReference type="Rhea" id="RHEA:17661"/>
        <dbReference type="ChEBI" id="CHEBI:30031"/>
        <dbReference type="ChEBI" id="CHEBI:30616"/>
        <dbReference type="ChEBI" id="CHEBI:43474"/>
        <dbReference type="ChEBI" id="CHEBI:57287"/>
        <dbReference type="ChEBI" id="CHEBI:57292"/>
        <dbReference type="ChEBI" id="CHEBI:456216"/>
        <dbReference type="EC" id="6.2.1.5"/>
    </reaction>
</comment>
<dbReference type="Pfam" id="PF08442">
    <property type="entry name" value="ATP-grasp_2"/>
    <property type="match status" value="1"/>
</dbReference>
<dbReference type="EC" id="6.2.1.5" evidence="7"/>
<dbReference type="PANTHER" id="PTHR11815">
    <property type="entry name" value="SUCCINYL-COA SYNTHETASE BETA CHAIN"/>
    <property type="match status" value="1"/>
</dbReference>
<dbReference type="GO" id="GO:0005524">
    <property type="term" value="F:ATP binding"/>
    <property type="evidence" value="ECO:0007669"/>
    <property type="project" value="UniProtKB-UniRule"/>
</dbReference>
<accession>A0A096AXK7</accession>
<comment type="cofactor">
    <cofactor evidence="7">
        <name>Mg(2+)</name>
        <dbReference type="ChEBI" id="CHEBI:18420"/>
    </cofactor>
    <text evidence="7">Binds 1 Mg(2+) ion per subunit.</text>
</comment>
<name>A0A096AXK7_9BACT</name>
<dbReference type="GO" id="GO:0006104">
    <property type="term" value="P:succinyl-CoA metabolic process"/>
    <property type="evidence" value="ECO:0007669"/>
    <property type="project" value="TreeGrafter"/>
</dbReference>